<evidence type="ECO:0008006" key="4">
    <source>
        <dbReference type="Google" id="ProtNLM"/>
    </source>
</evidence>
<organism evidence="2 3">
    <name type="scientific">Legionella lytica</name>
    <dbReference type="NCBI Taxonomy" id="96232"/>
    <lineage>
        <taxon>Bacteria</taxon>
        <taxon>Pseudomonadati</taxon>
        <taxon>Pseudomonadota</taxon>
        <taxon>Gammaproteobacteria</taxon>
        <taxon>Legionellales</taxon>
        <taxon>Legionellaceae</taxon>
        <taxon>Legionella</taxon>
    </lineage>
</organism>
<feature type="compositionally biased region" description="Polar residues" evidence="1">
    <location>
        <begin position="22"/>
        <end position="35"/>
    </location>
</feature>
<dbReference type="EMBL" id="JBGORX010000001">
    <property type="protein sequence ID" value="MFJ1266965.1"/>
    <property type="molecule type" value="Genomic_DNA"/>
</dbReference>
<accession>A0ABW8D633</accession>
<evidence type="ECO:0000313" key="3">
    <source>
        <dbReference type="Proteomes" id="UP001615550"/>
    </source>
</evidence>
<dbReference type="Proteomes" id="UP001615550">
    <property type="component" value="Unassembled WGS sequence"/>
</dbReference>
<feature type="region of interest" description="Disordered" evidence="1">
    <location>
        <begin position="1"/>
        <end position="36"/>
    </location>
</feature>
<keyword evidence="3" id="KW-1185">Reference proteome</keyword>
<sequence length="729" mass="82850">MTGGKKNTPDSTLGTDEELENQTRIANPESDSNIPSPIVVAQDAEDISLPSILGDLINKERAAYVRAPLKRVNNPGGGNCAFYAFAIALIEVIKKERAANNNLRSPMFERWIALDPSLANDYYAICAFDLNNPNRQKALLDRMQQGLRRITYQYKLAELSKTCAQARVEDGYNKLVGTSSFNNFSFLFIGLAIDNDANYNEFRDRGIIAQIKKTVPTLRRISLDHALAKKELNQRELKKAVGQRTLQSFLEHTLNIADVEQQQTWDILNEAGDLIQPRALERLKTHISTLAQEEREALQKQVVTTLYSGIFAQLKAQMLTLLPDQTVLGGELRIQIEYLLLNGALAAEINKHLLRDISEEERILAEDFQRKIGDVHYKAFSEAIKRQVLALSQDDDHLAEAMRQNLESRRYEAVSAEIKKHVLEVLQEEPTLLVECYENYTLVPIFLRLFYGADVDLNTTTEATPIARDSIVSTAMQRIMQDRLWGTHLDLDYLSYPFNVNLHTLENYQQKYVFRDLPGRPVLTLNNEGNGHWTTFIAAPPQPVAHLKTDTKVIKQPDAKIELVVDAEVEPKIKPKAESKTESKPITFSPSKPVSRKKLFKEINDTESLLRLVGDAVIRYCDYSDNISFSIFHRHGGTGRRRAQDFIANLHKDKNFNEVKTRLIDYLEDDKNGNTHPHSFRTMLLHELINANVNCTLVETSKNYEWQLGQLKKQMSMEERTAATIGSTL</sequence>
<proteinExistence type="predicted"/>
<name>A0ABW8D633_9GAMM</name>
<gene>
    <name evidence="2" type="ORF">ACD661_00180</name>
</gene>
<evidence type="ECO:0000256" key="1">
    <source>
        <dbReference type="SAM" id="MobiDB-lite"/>
    </source>
</evidence>
<dbReference type="RefSeq" id="WP_400185427.1">
    <property type="nucleotide sequence ID" value="NZ_JBGORX010000001.1"/>
</dbReference>
<comment type="caution">
    <text evidence="2">The sequence shown here is derived from an EMBL/GenBank/DDBJ whole genome shotgun (WGS) entry which is preliminary data.</text>
</comment>
<protein>
    <recommendedName>
        <fullName evidence="4">Dot/Icm T4SS effector</fullName>
    </recommendedName>
</protein>
<evidence type="ECO:0000313" key="2">
    <source>
        <dbReference type="EMBL" id="MFJ1266965.1"/>
    </source>
</evidence>
<reference evidence="2 3" key="1">
    <citation type="submission" date="2024-08" db="EMBL/GenBank/DDBJ databases">
        <title>Draft Genome Sequence of Legionella lytica strain DSB2004, Isolated From a Fire Sprinkler System.</title>
        <authorList>
            <person name="Everhart A.D."/>
            <person name="Kidane D.T."/>
            <person name="Farone A.L."/>
            <person name="Farone M.B."/>
        </authorList>
    </citation>
    <scope>NUCLEOTIDE SEQUENCE [LARGE SCALE GENOMIC DNA]</scope>
    <source>
        <strain evidence="2 3">DSB2004</strain>
    </source>
</reference>